<dbReference type="AlphaFoldDB" id="A0A8J4BF73"/>
<accession>A0A8J4BF73</accession>
<organism evidence="2 3">
    <name type="scientific">Volvox africanus</name>
    <dbReference type="NCBI Taxonomy" id="51714"/>
    <lineage>
        <taxon>Eukaryota</taxon>
        <taxon>Viridiplantae</taxon>
        <taxon>Chlorophyta</taxon>
        <taxon>core chlorophytes</taxon>
        <taxon>Chlorophyceae</taxon>
        <taxon>CS clade</taxon>
        <taxon>Chlamydomonadales</taxon>
        <taxon>Volvocaceae</taxon>
        <taxon>Volvox</taxon>
    </lineage>
</organism>
<proteinExistence type="predicted"/>
<gene>
    <name evidence="2" type="ORF">Vafri_15334</name>
</gene>
<dbReference type="Proteomes" id="UP000747399">
    <property type="component" value="Unassembled WGS sequence"/>
</dbReference>
<protein>
    <submittedName>
        <fullName evidence="2">Uncharacterized protein</fullName>
    </submittedName>
</protein>
<evidence type="ECO:0000313" key="3">
    <source>
        <dbReference type="Proteomes" id="UP000747399"/>
    </source>
</evidence>
<comment type="caution">
    <text evidence="2">The sequence shown here is derived from an EMBL/GenBank/DDBJ whole genome shotgun (WGS) entry which is preliminary data.</text>
</comment>
<dbReference type="EMBL" id="BNCO01000041">
    <property type="protein sequence ID" value="GIL60813.1"/>
    <property type="molecule type" value="Genomic_DNA"/>
</dbReference>
<evidence type="ECO:0000256" key="1">
    <source>
        <dbReference type="SAM" id="MobiDB-lite"/>
    </source>
</evidence>
<reference evidence="2" key="1">
    <citation type="journal article" date="2021" name="Proc. Natl. Acad. Sci. U.S.A.">
        <title>Three genomes in the algal genus Volvox reveal the fate of a haploid sex-determining region after a transition to homothallism.</title>
        <authorList>
            <person name="Yamamoto K."/>
            <person name="Hamaji T."/>
            <person name="Kawai-Toyooka H."/>
            <person name="Matsuzaki R."/>
            <person name="Takahashi F."/>
            <person name="Nishimura Y."/>
            <person name="Kawachi M."/>
            <person name="Noguchi H."/>
            <person name="Minakuchi Y."/>
            <person name="Umen J.G."/>
            <person name="Toyoda A."/>
            <person name="Nozaki H."/>
        </authorList>
    </citation>
    <scope>NUCLEOTIDE SEQUENCE</scope>
    <source>
        <strain evidence="2">NIES-3780</strain>
    </source>
</reference>
<feature type="compositionally biased region" description="Polar residues" evidence="1">
    <location>
        <begin position="183"/>
        <end position="197"/>
    </location>
</feature>
<name>A0A8J4BF73_9CHLO</name>
<feature type="region of interest" description="Disordered" evidence="1">
    <location>
        <begin position="1"/>
        <end position="95"/>
    </location>
</feature>
<feature type="region of interest" description="Disordered" evidence="1">
    <location>
        <begin position="130"/>
        <end position="218"/>
    </location>
</feature>
<evidence type="ECO:0000313" key="2">
    <source>
        <dbReference type="EMBL" id="GIL60813.1"/>
    </source>
</evidence>
<feature type="compositionally biased region" description="Basic and acidic residues" evidence="1">
    <location>
        <begin position="72"/>
        <end position="92"/>
    </location>
</feature>
<sequence length="218" mass="22688">MPTLAPDVLPLLPRAPPPSDVRELRLIPPPPSLAVMGPPTMGASCSGGPPGRELTGEPNRVRDSVSSISTADESRRGKGEKWELKPGYERMAGRGTGSMQRVVGAAGVFSCNPSPPRLHRPVGRYTTLNTLSPGSASSLNPQVSRHPTSSPSSGSAPRVTPLTRKHTPASSVEGCREGAICATNAQRRCKATTSSGAAPSVRKPPGPPSSSLHEGVRR</sequence>
<keyword evidence="3" id="KW-1185">Reference proteome</keyword>
<feature type="compositionally biased region" description="Low complexity" evidence="1">
    <location>
        <begin position="144"/>
        <end position="157"/>
    </location>
</feature>
<feature type="compositionally biased region" description="Polar residues" evidence="1">
    <location>
        <begin position="130"/>
        <end position="143"/>
    </location>
</feature>